<keyword evidence="3" id="KW-1185">Reference proteome</keyword>
<dbReference type="Pfam" id="PF13274">
    <property type="entry name" value="SocA_Panacea"/>
    <property type="match status" value="1"/>
</dbReference>
<reference evidence="2 3" key="1">
    <citation type="submission" date="2020-08" db="EMBL/GenBank/DDBJ databases">
        <title>Novel species isolated from subtropical streams in China.</title>
        <authorList>
            <person name="Lu H."/>
        </authorList>
    </citation>
    <scope>NUCLEOTIDE SEQUENCE [LARGE SCALE GENOMIC DNA]</scope>
    <source>
        <strain evidence="2 3">FT31W</strain>
    </source>
</reference>
<accession>A0ABR6YP23</accession>
<gene>
    <name evidence="2" type="ORF">H8K27_10960</name>
</gene>
<sequence>MFKERKAAQLAAALLDRAGGRLNVLKLTKLLYLVEREAMNRHGFQISDDQMVSMPKGPVLSNTLDLTNGFVESAEWDALIEDREQHDVKLKVAIARQELTALNDSTIDIVNAIWAEFGHMSQWDLVKYTHDQCAEWEDPDGSSLPIPAKRVFMATGKSAAEAEVMAKEMRAQQYFDRLLEDVDG</sequence>
<evidence type="ECO:0000313" key="2">
    <source>
        <dbReference type="EMBL" id="MBC3885649.1"/>
    </source>
</evidence>
<proteinExistence type="predicted"/>
<organism evidence="2 3">
    <name type="scientific">Undibacterium griseum</name>
    <dbReference type="NCBI Taxonomy" id="2762295"/>
    <lineage>
        <taxon>Bacteria</taxon>
        <taxon>Pseudomonadati</taxon>
        <taxon>Pseudomonadota</taxon>
        <taxon>Betaproteobacteria</taxon>
        <taxon>Burkholderiales</taxon>
        <taxon>Oxalobacteraceae</taxon>
        <taxon>Undibacterium</taxon>
    </lineage>
</organism>
<dbReference type="InterPro" id="IPR025272">
    <property type="entry name" value="SocA_Panacea"/>
</dbReference>
<comment type="caution">
    <text evidence="2">The sequence shown here is derived from an EMBL/GenBank/DDBJ whole genome shotgun (WGS) entry which is preliminary data.</text>
</comment>
<dbReference type="EMBL" id="JACOGC010000004">
    <property type="protein sequence ID" value="MBC3885649.1"/>
    <property type="molecule type" value="Genomic_DNA"/>
</dbReference>
<name>A0ABR6YP23_9BURK</name>
<evidence type="ECO:0000259" key="1">
    <source>
        <dbReference type="Pfam" id="PF13274"/>
    </source>
</evidence>
<protein>
    <submittedName>
        <fullName evidence="2">SocA family protein</fullName>
    </submittedName>
</protein>
<feature type="domain" description="Antitoxin SocA-like Panacea" evidence="1">
    <location>
        <begin position="27"/>
        <end position="137"/>
    </location>
</feature>
<dbReference type="Proteomes" id="UP000613113">
    <property type="component" value="Unassembled WGS sequence"/>
</dbReference>
<evidence type="ECO:0000313" key="3">
    <source>
        <dbReference type="Proteomes" id="UP000613113"/>
    </source>
</evidence>
<dbReference type="RefSeq" id="WP_186863219.1">
    <property type="nucleotide sequence ID" value="NZ_JACOGC010000004.1"/>
</dbReference>